<protein>
    <recommendedName>
        <fullName evidence="2">Inosine/uridine-preferring nucleoside hydrolase domain-containing protein</fullName>
    </recommendedName>
</protein>
<dbReference type="AlphaFoldDB" id="A0AAZ1Y482"/>
<dbReference type="Pfam" id="PF01156">
    <property type="entry name" value="IU_nuc_hydro"/>
    <property type="match status" value="1"/>
</dbReference>
<reference evidence="4" key="1">
    <citation type="submission" date="2020-03" db="EMBL/GenBank/DDBJ databases">
        <title>Evolution of repeat sequences and sex chromosomes of tilapia species revealed by chromosome-level genomes.</title>
        <authorList>
            <person name="Xu L."/>
            <person name="Tao W."/>
            <person name="Wang D."/>
            <person name="Zhou Q."/>
        </authorList>
    </citation>
    <scope>NUCLEOTIDE SEQUENCE [LARGE SCALE GENOMIC DNA]</scope>
    <source>
        <strain evidence="4">Israel</strain>
    </source>
</reference>
<dbReference type="Gene3D" id="3.90.245.10">
    <property type="entry name" value="Ribonucleoside hydrolase-like"/>
    <property type="match status" value="1"/>
</dbReference>
<evidence type="ECO:0000313" key="3">
    <source>
        <dbReference type="Ensembl" id="ENSOABP00000074614.1"/>
    </source>
</evidence>
<dbReference type="PANTHER" id="PTHR46190:SF1">
    <property type="entry name" value="SI:CH211-201H21.5"/>
    <property type="match status" value="1"/>
</dbReference>
<reference evidence="3" key="3">
    <citation type="submission" date="2025-09" db="UniProtKB">
        <authorList>
            <consortium name="Ensembl"/>
        </authorList>
    </citation>
    <scope>IDENTIFICATION</scope>
</reference>
<feature type="domain" description="Inosine/uridine-preferring nucleoside hydrolase" evidence="2">
    <location>
        <begin position="76"/>
        <end position="383"/>
    </location>
</feature>
<dbReference type="PANTHER" id="PTHR46190">
    <property type="entry name" value="SI:CH211-201H21.5-RELATED"/>
    <property type="match status" value="1"/>
</dbReference>
<dbReference type="InterPro" id="IPR001910">
    <property type="entry name" value="Inosine/uridine_hydrolase_dom"/>
</dbReference>
<comment type="similarity">
    <text evidence="1">Belongs to the IUNH family.</text>
</comment>
<dbReference type="SUPFAM" id="SSF53590">
    <property type="entry name" value="Nucleoside hydrolase"/>
    <property type="match status" value="1"/>
</dbReference>
<evidence type="ECO:0000256" key="1">
    <source>
        <dbReference type="ARBA" id="ARBA00009176"/>
    </source>
</evidence>
<reference evidence="3" key="2">
    <citation type="submission" date="2025-08" db="UniProtKB">
        <authorList>
            <consortium name="Ensembl"/>
        </authorList>
    </citation>
    <scope>IDENTIFICATION</scope>
</reference>
<name>A0AAZ1Y482_OREAU</name>
<evidence type="ECO:0000313" key="4">
    <source>
        <dbReference type="Proteomes" id="UP000472276"/>
    </source>
</evidence>
<proteinExistence type="inferred from homology"/>
<evidence type="ECO:0000259" key="2">
    <source>
        <dbReference type="Pfam" id="PF01156"/>
    </source>
</evidence>
<dbReference type="CDD" id="cd02649">
    <property type="entry name" value="nuc_hydro_CeIAG"/>
    <property type="match status" value="1"/>
</dbReference>
<dbReference type="GO" id="GO:0016799">
    <property type="term" value="F:hydrolase activity, hydrolyzing N-glycosyl compounds"/>
    <property type="evidence" value="ECO:0007669"/>
    <property type="project" value="InterPro"/>
</dbReference>
<keyword evidence="4" id="KW-1185">Reference proteome</keyword>
<dbReference type="InterPro" id="IPR052775">
    <property type="entry name" value="IUN_hydrolase"/>
</dbReference>
<organism evidence="3 4">
    <name type="scientific">Oreochromis aureus</name>
    <name type="common">Israeli tilapia</name>
    <name type="synonym">Chromis aureus</name>
    <dbReference type="NCBI Taxonomy" id="47969"/>
    <lineage>
        <taxon>Eukaryota</taxon>
        <taxon>Metazoa</taxon>
        <taxon>Chordata</taxon>
        <taxon>Craniata</taxon>
        <taxon>Vertebrata</taxon>
        <taxon>Euteleostomi</taxon>
        <taxon>Actinopterygii</taxon>
        <taxon>Neopterygii</taxon>
        <taxon>Teleostei</taxon>
        <taxon>Neoteleostei</taxon>
        <taxon>Acanthomorphata</taxon>
        <taxon>Ovalentaria</taxon>
        <taxon>Cichlomorphae</taxon>
        <taxon>Cichliformes</taxon>
        <taxon>Cichlidae</taxon>
        <taxon>African cichlids</taxon>
        <taxon>Pseudocrenilabrinae</taxon>
        <taxon>Oreochromini</taxon>
        <taxon>Oreochromis</taxon>
    </lineage>
</organism>
<dbReference type="Proteomes" id="UP000472276">
    <property type="component" value="Unassembled WGS sequence"/>
</dbReference>
<sequence length="396" mass="44293">MLPRLPVPCPVLIPVRKTEERKLEEIKTRQCDRGDTAISERPEMCPSAAHELLERLRWLFEAHARRPKETMEKKLMIIDTDCGIDDAQAIMMALAAPNVHILGVTCVFGNTAVDNVCQNVLRVLSVCERNGIPVFRGSAGPLVGAGNSATDHFGGDGLGDVIKEKDPRWEEKIQKEHAVSAMIRLVSENQNQVSLVALGPLTNLALAVRLDPHFPQKLRDLYIMGGNMEGKGNMTLCAEFNFAMDPESAYIVLEEFLCPTYLASWEYACRNALVWEFLEELVNQDAPAARFMKMITSKCWAYSREAMMTKRDVYFGPGFVSYDSYAMAACIDHSVVTESIECPVRVELQGSIARGMLALDRTNQLKKSHSVFVLTKCDTAKFSELLKESLRQPCKK</sequence>
<dbReference type="InterPro" id="IPR036452">
    <property type="entry name" value="Ribo_hydro-like"/>
</dbReference>
<dbReference type="Ensembl" id="ENSOABT00000081034.1">
    <property type="protein sequence ID" value="ENSOABP00000074614.1"/>
    <property type="gene ID" value="ENSOABG00000038080.1"/>
</dbReference>
<accession>A0AAZ1Y482</accession>
<gene>
    <name evidence="3" type="primary">si:ch211-201h21.5</name>
</gene>